<organism evidence="2 3">
    <name type="scientific">Kribbella sancticallisti</name>
    <dbReference type="NCBI Taxonomy" id="460087"/>
    <lineage>
        <taxon>Bacteria</taxon>
        <taxon>Bacillati</taxon>
        <taxon>Actinomycetota</taxon>
        <taxon>Actinomycetes</taxon>
        <taxon>Propionibacteriales</taxon>
        <taxon>Kribbellaceae</taxon>
        <taxon>Kribbella</taxon>
    </lineage>
</organism>
<protein>
    <submittedName>
        <fullName evidence="2">Uncharacterized protein</fullName>
    </submittedName>
</protein>
<feature type="region of interest" description="Disordered" evidence="1">
    <location>
        <begin position="40"/>
        <end position="97"/>
    </location>
</feature>
<gene>
    <name evidence="2" type="ORF">GCM10009789_52290</name>
</gene>
<reference evidence="2 3" key="1">
    <citation type="journal article" date="2019" name="Int. J. Syst. Evol. Microbiol.">
        <title>The Global Catalogue of Microorganisms (GCM) 10K type strain sequencing project: providing services to taxonomists for standard genome sequencing and annotation.</title>
        <authorList>
            <consortium name="The Broad Institute Genomics Platform"/>
            <consortium name="The Broad Institute Genome Sequencing Center for Infectious Disease"/>
            <person name="Wu L."/>
            <person name="Ma J."/>
        </authorList>
    </citation>
    <scope>NUCLEOTIDE SEQUENCE [LARGE SCALE GENOMIC DNA]</scope>
    <source>
        <strain evidence="2 3">JCM 14969</strain>
    </source>
</reference>
<feature type="compositionally biased region" description="Low complexity" evidence="1">
    <location>
        <begin position="85"/>
        <end position="94"/>
    </location>
</feature>
<proteinExistence type="predicted"/>
<evidence type="ECO:0000313" key="2">
    <source>
        <dbReference type="EMBL" id="GAA1591788.1"/>
    </source>
</evidence>
<evidence type="ECO:0000256" key="1">
    <source>
        <dbReference type="SAM" id="MobiDB-lite"/>
    </source>
</evidence>
<accession>A0ABN2E1B1</accession>
<name>A0ABN2E1B1_9ACTN</name>
<dbReference type="Proteomes" id="UP001500393">
    <property type="component" value="Unassembled WGS sequence"/>
</dbReference>
<evidence type="ECO:0000313" key="3">
    <source>
        <dbReference type="Proteomes" id="UP001500393"/>
    </source>
</evidence>
<sequence length="406" mass="41059">MPAGEWGHMTGNNGRLVALVAAVAVAAVAVGGALAYRQEPEAESATAEPLPGPSTPAPQTPRASTPAPPSATPSVKAPVTPPATPRTTPSRSPVNPVRVTVDPAKLVQGRAPQRPHLVGREVRGGGGGAVRIPGTESIMAIARLGNDAMAVVTKGKGTELLRIHPAKPTRHTPDVSSMISGEDGTVAYVAVRTGPNGEPLLGAVLYAETSGGIEKLAVPNAEVHLAGLANGRVYYRVHTEMTGPWKLYEWVPGAAAGKQVSTVPSASVVSGDGEIAASITSTDTARTCSTVTAVGTGKRLWKTCEDLVTGFTPDAATTLTVAAYGANGPAGLVRALETKSGKLIREWSGSFGLAVAEDDQHVLLHTGGGPIDGANGPTSAILRCDVTTGGCELATGLSSTAVAIGV</sequence>
<comment type="caution">
    <text evidence="2">The sequence shown here is derived from an EMBL/GenBank/DDBJ whole genome shotgun (WGS) entry which is preliminary data.</text>
</comment>
<keyword evidence="3" id="KW-1185">Reference proteome</keyword>
<dbReference type="EMBL" id="BAAAOS010000037">
    <property type="protein sequence ID" value="GAA1591788.1"/>
    <property type="molecule type" value="Genomic_DNA"/>
</dbReference>
<feature type="compositionally biased region" description="Pro residues" evidence="1">
    <location>
        <begin position="50"/>
        <end position="59"/>
    </location>
</feature>